<protein>
    <recommendedName>
        <fullName evidence="5">MyoD family inhibitor domain-containing protein</fullName>
    </recommendedName>
</protein>
<dbReference type="InterPro" id="IPR026134">
    <property type="entry name" value="MDFI/MDFIC"/>
</dbReference>
<name>A0ABD1K2G7_9TELE</name>
<organism evidence="3 4">
    <name type="scientific">Coilia grayii</name>
    <name type="common">Gray's grenadier anchovy</name>
    <dbReference type="NCBI Taxonomy" id="363190"/>
    <lineage>
        <taxon>Eukaryota</taxon>
        <taxon>Metazoa</taxon>
        <taxon>Chordata</taxon>
        <taxon>Craniata</taxon>
        <taxon>Vertebrata</taxon>
        <taxon>Euteleostomi</taxon>
        <taxon>Actinopterygii</taxon>
        <taxon>Neopterygii</taxon>
        <taxon>Teleostei</taxon>
        <taxon>Clupei</taxon>
        <taxon>Clupeiformes</taxon>
        <taxon>Clupeoidei</taxon>
        <taxon>Engraulidae</taxon>
        <taxon>Coilinae</taxon>
        <taxon>Coilia</taxon>
    </lineage>
</organism>
<comment type="caution">
    <text evidence="3">The sequence shown here is derived from an EMBL/GenBank/DDBJ whole genome shotgun (WGS) entry which is preliminary data.</text>
</comment>
<dbReference type="EMBL" id="JBHFQA010000009">
    <property type="protein sequence ID" value="KAL2093329.1"/>
    <property type="molecule type" value="Genomic_DNA"/>
</dbReference>
<evidence type="ECO:0000256" key="2">
    <source>
        <dbReference type="SAM" id="MobiDB-lite"/>
    </source>
</evidence>
<evidence type="ECO:0000313" key="3">
    <source>
        <dbReference type="EMBL" id="KAL2093329.1"/>
    </source>
</evidence>
<dbReference type="Pfam" id="PF15316">
    <property type="entry name" value="MDFI"/>
    <property type="match status" value="1"/>
</dbReference>
<evidence type="ECO:0000256" key="1">
    <source>
        <dbReference type="ARBA" id="ARBA00025778"/>
    </source>
</evidence>
<accession>A0ABD1K2G7</accession>
<comment type="similarity">
    <text evidence="1">Belongs to the MDFI family.</text>
</comment>
<evidence type="ECO:0008006" key="5">
    <source>
        <dbReference type="Google" id="ProtNLM"/>
    </source>
</evidence>
<dbReference type="AlphaFoldDB" id="A0ABD1K2G7"/>
<gene>
    <name evidence="3" type="ORF">ACEWY4_010641</name>
</gene>
<feature type="region of interest" description="Disordered" evidence="2">
    <location>
        <begin position="27"/>
        <end position="58"/>
    </location>
</feature>
<reference evidence="3 4" key="1">
    <citation type="submission" date="2024-09" db="EMBL/GenBank/DDBJ databases">
        <title>A chromosome-level genome assembly of Gray's grenadier anchovy, Coilia grayii.</title>
        <authorList>
            <person name="Fu Z."/>
        </authorList>
    </citation>
    <scope>NUCLEOTIDE SEQUENCE [LARGE SCALE GENOMIC DNA]</scope>
    <source>
        <strain evidence="3">G4</strain>
        <tissue evidence="3">Muscle</tissue>
    </source>
</reference>
<feature type="compositionally biased region" description="Basic and acidic residues" evidence="2">
    <location>
        <begin position="41"/>
        <end position="57"/>
    </location>
</feature>
<sequence length="154" mass="16591">MQTMLQTSLPGTELNQKPSCVFDGAHHGSNHSRCRQSGEGGGKDAVSRGSHKSERPPSQDGCCASMLLACLSCECGSLAAALLQLCCSCLWACCGRCCEGCERCCEALQDTPAEDLHCPMHCYDNCHAVMLEPCCEPVQCLDICMECFKICHYG</sequence>
<proteinExistence type="inferred from homology"/>
<evidence type="ECO:0000313" key="4">
    <source>
        <dbReference type="Proteomes" id="UP001591681"/>
    </source>
</evidence>
<dbReference type="GO" id="GO:0010468">
    <property type="term" value="P:regulation of gene expression"/>
    <property type="evidence" value="ECO:0007669"/>
    <property type="project" value="UniProtKB-ARBA"/>
</dbReference>
<dbReference type="Proteomes" id="UP001591681">
    <property type="component" value="Unassembled WGS sequence"/>
</dbReference>
<keyword evidence="4" id="KW-1185">Reference proteome</keyword>